<dbReference type="GO" id="GO:0046417">
    <property type="term" value="P:chorismate metabolic process"/>
    <property type="evidence" value="ECO:0007669"/>
    <property type="project" value="TreeGrafter"/>
</dbReference>
<evidence type="ECO:0000313" key="4">
    <source>
        <dbReference type="EMBL" id="AEW05252.1"/>
    </source>
</evidence>
<proteinExistence type="predicted"/>
<gene>
    <name evidence="4" type="ordered locus">Sulac_1759</name>
</gene>
<dbReference type="CDD" id="cd02185">
    <property type="entry name" value="AroH"/>
    <property type="match status" value="1"/>
</dbReference>
<evidence type="ECO:0000256" key="3">
    <source>
        <dbReference type="PROSITE-ProRule" id="PRU00514"/>
    </source>
</evidence>
<feature type="binding site" evidence="2">
    <location>
        <position position="88"/>
    </location>
    <ligand>
        <name>prephenate</name>
        <dbReference type="ChEBI" id="CHEBI:29934"/>
    </ligand>
</feature>
<dbReference type="STRING" id="679936.Sulac_1759"/>
<protein>
    <recommendedName>
        <fullName evidence="1 3">chorismate mutase</fullName>
        <ecNumber evidence="1 3">5.4.99.5</ecNumber>
    </recommendedName>
</protein>
<dbReference type="EC" id="5.4.99.5" evidence="1 3"/>
<dbReference type="NCBIfam" id="TIGR01796">
    <property type="entry name" value="CM_mono_aroH"/>
    <property type="match status" value="1"/>
</dbReference>
<evidence type="ECO:0000256" key="1">
    <source>
        <dbReference type="NCBIfam" id="TIGR01796"/>
    </source>
</evidence>
<dbReference type="PIRSF" id="PIRSF005965">
    <property type="entry name" value="Chor_mut_AroH"/>
    <property type="match status" value="1"/>
</dbReference>
<keyword evidence="3 4" id="KW-0413">Isomerase</keyword>
<dbReference type="UniPathway" id="UPA00120">
    <property type="reaction ID" value="UER00203"/>
</dbReference>
<reference evidence="4 5" key="2">
    <citation type="journal article" date="2012" name="Stand. Genomic Sci.">
        <title>Complete genome sequence of the moderately thermophilic mineral-sulfide-oxidizing firmicute Sulfobacillus acidophilus type strain (NAL(T)).</title>
        <authorList>
            <person name="Anderson I."/>
            <person name="Chertkov O."/>
            <person name="Chen A."/>
            <person name="Saunders E."/>
            <person name="Lapidus A."/>
            <person name="Nolan M."/>
            <person name="Lucas S."/>
            <person name="Hammon N."/>
            <person name="Deshpande S."/>
            <person name="Cheng J.F."/>
            <person name="Han C."/>
            <person name="Tapia R."/>
            <person name="Goodwin L.A."/>
            <person name="Pitluck S."/>
            <person name="Liolios K."/>
            <person name="Pagani I."/>
            <person name="Ivanova N."/>
            <person name="Mikhailova N."/>
            <person name="Pati A."/>
            <person name="Palaniappan K."/>
            <person name="Land M."/>
            <person name="Pan C."/>
            <person name="Rohde M."/>
            <person name="Pukall R."/>
            <person name="Goker M."/>
            <person name="Detter J.C."/>
            <person name="Woyke T."/>
            <person name="Bristow J."/>
            <person name="Eisen J.A."/>
            <person name="Markowitz V."/>
            <person name="Hugenholtz P."/>
            <person name="Kyrpides N.C."/>
            <person name="Klenk H.P."/>
            <person name="Mavromatis K."/>
        </authorList>
    </citation>
    <scope>NUCLEOTIDE SEQUENCE [LARGE SCALE GENOMIC DNA]</scope>
    <source>
        <strain evidence="5">ATCC 700253 / DSM 10332 / NAL</strain>
    </source>
</reference>
<comment type="catalytic activity">
    <reaction evidence="3">
        <text>chorismate = prephenate</text>
        <dbReference type="Rhea" id="RHEA:13897"/>
        <dbReference type="ChEBI" id="CHEBI:29748"/>
        <dbReference type="ChEBI" id="CHEBI:29934"/>
        <dbReference type="EC" id="5.4.99.5"/>
    </reaction>
</comment>
<dbReference type="Proteomes" id="UP000005439">
    <property type="component" value="Chromosome"/>
</dbReference>
<evidence type="ECO:0000256" key="2">
    <source>
        <dbReference type="PIRSR" id="PIRSR005965-1"/>
    </source>
</evidence>
<dbReference type="Pfam" id="PF07736">
    <property type="entry name" value="CM_1"/>
    <property type="match status" value="1"/>
</dbReference>
<keyword evidence="5" id="KW-1185">Reference proteome</keyword>
<dbReference type="HOGENOM" id="CLU_133236_1_0_9"/>
<dbReference type="Gene3D" id="3.30.1330.40">
    <property type="entry name" value="RutC-like"/>
    <property type="match status" value="1"/>
</dbReference>
<name>G8TZL2_SULAD</name>
<dbReference type="GO" id="GO:0004106">
    <property type="term" value="F:chorismate mutase activity"/>
    <property type="evidence" value="ECO:0007669"/>
    <property type="project" value="UniProtKB-UniRule"/>
</dbReference>
<evidence type="ECO:0000313" key="5">
    <source>
        <dbReference type="Proteomes" id="UP000005439"/>
    </source>
</evidence>
<feature type="binding site" evidence="2">
    <location>
        <position position="106"/>
    </location>
    <ligand>
        <name>prephenate</name>
        <dbReference type="ChEBI" id="CHEBI:29934"/>
    </ligand>
</feature>
<organism evidence="4 5">
    <name type="scientific">Sulfobacillus acidophilus (strain ATCC 700253 / DSM 10332 / NAL)</name>
    <dbReference type="NCBI Taxonomy" id="679936"/>
    <lineage>
        <taxon>Bacteria</taxon>
        <taxon>Bacillati</taxon>
        <taxon>Bacillota</taxon>
        <taxon>Clostridia</taxon>
        <taxon>Eubacteriales</taxon>
        <taxon>Clostridiales Family XVII. Incertae Sedis</taxon>
        <taxon>Sulfobacillus</taxon>
    </lineage>
</organism>
<dbReference type="InterPro" id="IPR008243">
    <property type="entry name" value="Chorismate_mutase_AroH"/>
</dbReference>
<dbReference type="PANTHER" id="PTHR21164:SF0">
    <property type="entry name" value="CHORISMATE MUTASE AROH"/>
    <property type="match status" value="1"/>
</dbReference>
<sequence>MIRGIRGATTVTQDDADEILSRTAELLLQMAEQNAVQPDDIASILFTLSPDLRATFPAEAARKIGWKYVPVICARELDVPHGLPKTVRVLMHAESNRSPREIRHVYLEGAVVLREDLVAEEPQRG</sequence>
<dbReference type="InterPro" id="IPR035959">
    <property type="entry name" value="RutC-like_sf"/>
</dbReference>
<dbReference type="EMBL" id="CP003179">
    <property type="protein sequence ID" value="AEW05252.1"/>
    <property type="molecule type" value="Genomic_DNA"/>
</dbReference>
<dbReference type="AlphaFoldDB" id="G8TZL2"/>
<dbReference type="PROSITE" id="PS51167">
    <property type="entry name" value="CHORISMATE_MUT_1"/>
    <property type="match status" value="1"/>
</dbReference>
<reference evidence="5" key="1">
    <citation type="submission" date="2011-12" db="EMBL/GenBank/DDBJ databases">
        <title>The complete genome of chromosome of Sulfobacillus acidophilus DSM 10332.</title>
        <authorList>
            <person name="Lucas S."/>
            <person name="Han J."/>
            <person name="Lapidus A."/>
            <person name="Bruce D."/>
            <person name="Goodwin L."/>
            <person name="Pitluck S."/>
            <person name="Peters L."/>
            <person name="Kyrpides N."/>
            <person name="Mavromatis K."/>
            <person name="Ivanova N."/>
            <person name="Mikhailova N."/>
            <person name="Chertkov O."/>
            <person name="Saunders E."/>
            <person name="Detter J.C."/>
            <person name="Tapia R."/>
            <person name="Han C."/>
            <person name="Land M."/>
            <person name="Hauser L."/>
            <person name="Markowitz V."/>
            <person name="Cheng J.-F."/>
            <person name="Hugenholtz P."/>
            <person name="Woyke T."/>
            <person name="Wu D."/>
            <person name="Pukall R."/>
            <person name="Gehrich-Schroeter G."/>
            <person name="Schneider S."/>
            <person name="Klenk H.-P."/>
            <person name="Eisen J.A."/>
        </authorList>
    </citation>
    <scope>NUCLEOTIDE SEQUENCE [LARGE SCALE GENOMIC DNA]</scope>
    <source>
        <strain evidence="5">ATCC 700253 / DSM 10332 / NAL</strain>
    </source>
</reference>
<keyword evidence="2 3" id="KW-0028">Amino-acid biosynthesis</keyword>
<dbReference type="PATRIC" id="fig|679936.5.peg.1824"/>
<dbReference type="PANTHER" id="PTHR21164">
    <property type="entry name" value="CHORISMATE MUTASE"/>
    <property type="match status" value="1"/>
</dbReference>
<dbReference type="GO" id="GO:0009073">
    <property type="term" value="P:aromatic amino acid family biosynthetic process"/>
    <property type="evidence" value="ECO:0007669"/>
    <property type="project" value="UniProtKB-UniRule"/>
</dbReference>
<keyword evidence="2 3" id="KW-0057">Aromatic amino acid biosynthesis</keyword>
<dbReference type="SUPFAM" id="SSF55298">
    <property type="entry name" value="YjgF-like"/>
    <property type="match status" value="1"/>
</dbReference>
<dbReference type="GO" id="GO:0008652">
    <property type="term" value="P:amino acid biosynthetic process"/>
    <property type="evidence" value="ECO:0007669"/>
    <property type="project" value="UniProtKB-UniRule"/>
</dbReference>
<accession>G8TZL2</accession>
<dbReference type="KEGG" id="sap:Sulac_1759"/>
<feature type="binding site" evidence="2">
    <location>
        <position position="6"/>
    </location>
    <ligand>
        <name>prephenate</name>
        <dbReference type="ChEBI" id="CHEBI:29934"/>
    </ligand>
</feature>